<evidence type="ECO:0000313" key="3">
    <source>
        <dbReference type="Proteomes" id="UP000229344"/>
    </source>
</evidence>
<protein>
    <recommendedName>
        <fullName evidence="4">Type IV pilus modification protein PilV</fullName>
    </recommendedName>
</protein>
<keyword evidence="1" id="KW-0812">Transmembrane</keyword>
<organism evidence="2 3">
    <name type="scientific">Candidatus Kaiserbacteria bacterium CG10_big_fil_rev_8_21_14_0_10_47_16</name>
    <dbReference type="NCBI Taxonomy" id="1974608"/>
    <lineage>
        <taxon>Bacteria</taxon>
        <taxon>Candidatus Kaiseribacteriota</taxon>
    </lineage>
</organism>
<dbReference type="InterPro" id="IPR012902">
    <property type="entry name" value="N_methyl_site"/>
</dbReference>
<accession>A0A2H0UD65</accession>
<sequence length="189" mass="20111">MQLFQQQQKSGFSLVEMMVAVSLFMIVMVISVGGLMTLVYSGAATESSLSVSTNLSLALDSMSRNIRTGYSYYCAASLPDSGALPSTTADCSSGGAAFVFTNSRTGDRTGFRYNSTAKSIEQKLNSGSWVRITSSEITVQALSFYVTGSSAADTLQPTARILVNALSTQGNEIAPFYVQTLVTSRLLDV</sequence>
<evidence type="ECO:0000256" key="1">
    <source>
        <dbReference type="SAM" id="Phobius"/>
    </source>
</evidence>
<dbReference type="EMBL" id="PFBI01000006">
    <property type="protein sequence ID" value="PIR84364.1"/>
    <property type="molecule type" value="Genomic_DNA"/>
</dbReference>
<dbReference type="PROSITE" id="PS00409">
    <property type="entry name" value="PROKAR_NTER_METHYL"/>
    <property type="match status" value="1"/>
</dbReference>
<reference evidence="3" key="1">
    <citation type="submission" date="2017-09" db="EMBL/GenBank/DDBJ databases">
        <title>Depth-based differentiation of microbial function through sediment-hosted aquifers and enrichment of novel symbionts in the deep terrestrial subsurface.</title>
        <authorList>
            <person name="Probst A.J."/>
            <person name="Ladd B."/>
            <person name="Jarett J.K."/>
            <person name="Geller-Mcgrath D.E."/>
            <person name="Sieber C.M.K."/>
            <person name="Emerson J.B."/>
            <person name="Anantharaman K."/>
            <person name="Thomas B.C."/>
            <person name="Malmstrom R."/>
            <person name="Stieglmeier M."/>
            <person name="Klingl A."/>
            <person name="Woyke T."/>
            <person name="Ryan C.M."/>
            <person name="Banfield J.F."/>
        </authorList>
    </citation>
    <scope>NUCLEOTIDE SEQUENCE [LARGE SCALE GENOMIC DNA]</scope>
</reference>
<gene>
    <name evidence="2" type="ORF">COU16_02110</name>
</gene>
<name>A0A2H0UD65_9BACT</name>
<proteinExistence type="predicted"/>
<keyword evidence="1" id="KW-1133">Transmembrane helix</keyword>
<dbReference type="Pfam" id="PF07963">
    <property type="entry name" value="N_methyl"/>
    <property type="match status" value="1"/>
</dbReference>
<evidence type="ECO:0008006" key="4">
    <source>
        <dbReference type="Google" id="ProtNLM"/>
    </source>
</evidence>
<keyword evidence="1" id="KW-0472">Membrane</keyword>
<comment type="caution">
    <text evidence="2">The sequence shown here is derived from an EMBL/GenBank/DDBJ whole genome shotgun (WGS) entry which is preliminary data.</text>
</comment>
<feature type="transmembrane region" description="Helical" evidence="1">
    <location>
        <begin position="12"/>
        <end position="40"/>
    </location>
</feature>
<dbReference type="Proteomes" id="UP000229344">
    <property type="component" value="Unassembled WGS sequence"/>
</dbReference>
<evidence type="ECO:0000313" key="2">
    <source>
        <dbReference type="EMBL" id="PIR84364.1"/>
    </source>
</evidence>
<dbReference type="AlphaFoldDB" id="A0A2H0UD65"/>